<dbReference type="HOGENOM" id="CLU_087284_1_1_12"/>
<evidence type="ECO:0000259" key="2">
    <source>
        <dbReference type="Pfam" id="PF01558"/>
    </source>
</evidence>
<evidence type="ECO:0000313" key="4">
    <source>
        <dbReference type="Proteomes" id="UP000000503"/>
    </source>
</evidence>
<dbReference type="InterPro" id="IPR019752">
    <property type="entry name" value="Pyrv/ketoisovalerate_OxRed_cat"/>
</dbReference>
<dbReference type="Pfam" id="PF01558">
    <property type="entry name" value="POR"/>
    <property type="match status" value="1"/>
</dbReference>
<feature type="domain" description="Pyruvate/ketoisovalerate oxidoreductase catalytic" evidence="2">
    <location>
        <begin position="11"/>
        <end position="186"/>
    </location>
</feature>
<keyword evidence="4" id="KW-1185">Reference proteome</keyword>
<evidence type="ECO:0000313" key="3">
    <source>
        <dbReference type="EMBL" id="AEJ19408.1"/>
    </source>
</evidence>
<evidence type="ECO:0000256" key="1">
    <source>
        <dbReference type="ARBA" id="ARBA00023002"/>
    </source>
</evidence>
<dbReference type="OrthoDB" id="9789125at2"/>
<dbReference type="eggNOG" id="COG1014">
    <property type="taxonomic scope" value="Bacteria"/>
</dbReference>
<organism evidence="3 4">
    <name type="scientific">Gracilinema caldarium (strain ATCC 51460 / DSM 7334 / H1)</name>
    <name type="common">Treponema caldarium</name>
    <dbReference type="NCBI Taxonomy" id="744872"/>
    <lineage>
        <taxon>Bacteria</taxon>
        <taxon>Pseudomonadati</taxon>
        <taxon>Spirochaetota</taxon>
        <taxon>Spirochaetia</taxon>
        <taxon>Spirochaetales</taxon>
        <taxon>Breznakiellaceae</taxon>
        <taxon>Gracilinema</taxon>
    </lineage>
</organism>
<sequence>MKRDIILAGVGGQGILSVAAIIAKAAVGQQLQVRQSEVHGMSQRGGAVLAHLRIADGIIYSDLVPKGEADLIISMEPLESLRYIGWLKPEGTLVTAAEPFINISNYPDLEKIQALIRSLPRSFIVETQSLVKEAGLSRAANMVLIGAASPYLPIPADTMEGTICELFATKEPAVIDANIKAFRLGRKVSEKT</sequence>
<dbReference type="EC" id="1.2.7.8" evidence="3"/>
<keyword evidence="1 3" id="KW-0560">Oxidoreductase</keyword>
<dbReference type="InterPro" id="IPR002869">
    <property type="entry name" value="Pyrv_flavodox_OxRed_cen"/>
</dbReference>
<dbReference type="InterPro" id="IPR052198">
    <property type="entry name" value="IorB_Oxidoreductase"/>
</dbReference>
<dbReference type="AlphaFoldDB" id="F8F1S4"/>
<dbReference type="PANTHER" id="PTHR43854:SF1">
    <property type="entry name" value="INDOLEPYRUVATE OXIDOREDUCTASE SUBUNIT IORB"/>
    <property type="match status" value="1"/>
</dbReference>
<dbReference type="Gene3D" id="3.40.920.10">
    <property type="entry name" value="Pyruvate-ferredoxin oxidoreductase, PFOR, domain III"/>
    <property type="match status" value="1"/>
</dbReference>
<name>F8F1S4_GRAC1</name>
<dbReference type="SUPFAM" id="SSF53323">
    <property type="entry name" value="Pyruvate-ferredoxin oxidoreductase, PFOR, domain III"/>
    <property type="match status" value="1"/>
</dbReference>
<protein>
    <submittedName>
        <fullName evidence="3">Indolepyruvate ferredoxin oxidoreductase</fullName>
        <ecNumber evidence="3">1.2.7.8</ecNumber>
    </submittedName>
</protein>
<accession>F8F1S4</accession>
<dbReference type="Proteomes" id="UP000000503">
    <property type="component" value="Chromosome"/>
</dbReference>
<reference evidence="4" key="1">
    <citation type="journal article" date="2013" name="Stand. Genomic Sci.">
        <title>Genome sequence of the thermophilic fresh-water bacterium Spirochaeta caldaria type strain (H1(T)), reclassification of Spirochaeta caldaria, Spirochaeta stenostrepta, and Spirochaeta zuelzerae in the genus Treponema as Treponema caldaria comb. nov., Treponema stenostrepta comb. nov., and Treponema zuelzerae comb. nov., and emendation of the genus Treponema.</title>
        <authorList>
            <person name="Abt B."/>
            <person name="Goker M."/>
            <person name="Scheuner C."/>
            <person name="Han C."/>
            <person name="Lu M."/>
            <person name="Misra M."/>
            <person name="Lapidus A."/>
            <person name="Nolan M."/>
            <person name="Lucas S."/>
            <person name="Hammon N."/>
            <person name="Deshpande S."/>
            <person name="Cheng J.F."/>
            <person name="Tapia R."/>
            <person name="Goodwin L.A."/>
            <person name="Pitluck S."/>
            <person name="Liolios K."/>
            <person name="Pagani I."/>
            <person name="Ivanova N."/>
            <person name="Mavromatis K."/>
            <person name="Mikhailova N."/>
            <person name="Huntemann M."/>
            <person name="Pati A."/>
            <person name="Chen A."/>
            <person name="Palaniappan K."/>
            <person name="Land M."/>
            <person name="Hauser L."/>
            <person name="Jeffries C.D."/>
            <person name="Rohde M."/>
            <person name="Spring S."/>
            <person name="Gronow S."/>
            <person name="Detter J.C."/>
            <person name="Bristow J."/>
            <person name="Eisen J.A."/>
            <person name="Markowitz V."/>
            <person name="Hugenholtz P."/>
            <person name="Kyrpides N.C."/>
            <person name="Woyke T."/>
            <person name="Klenk H.P."/>
        </authorList>
    </citation>
    <scope>NUCLEOTIDE SEQUENCE</scope>
    <source>
        <strain evidence="4">ATCC 51460 / DSM 7334 / H1</strain>
    </source>
</reference>
<dbReference type="PANTHER" id="PTHR43854">
    <property type="entry name" value="INDOLEPYRUVATE OXIDOREDUCTASE SUBUNIT IORB"/>
    <property type="match status" value="1"/>
</dbReference>
<dbReference type="NCBIfam" id="NF005324">
    <property type="entry name" value="PRK06853.1-4"/>
    <property type="match status" value="1"/>
</dbReference>
<gene>
    <name evidence="3" type="ordered locus">Spica_1262</name>
</gene>
<dbReference type="KEGG" id="scd:Spica_1262"/>
<dbReference type="GO" id="GO:0043805">
    <property type="term" value="F:indolepyruvate ferredoxin oxidoreductase activity"/>
    <property type="evidence" value="ECO:0007669"/>
    <property type="project" value="UniProtKB-EC"/>
</dbReference>
<dbReference type="EMBL" id="CP002868">
    <property type="protein sequence ID" value="AEJ19408.1"/>
    <property type="molecule type" value="Genomic_DNA"/>
</dbReference>
<dbReference type="RefSeq" id="WP_013968719.1">
    <property type="nucleotide sequence ID" value="NC_015732.1"/>
</dbReference>
<proteinExistence type="predicted"/>
<dbReference type="STRING" id="744872.Spica_1262"/>